<keyword evidence="3" id="KW-1003">Cell membrane</keyword>
<dbReference type="SMART" id="SM00382">
    <property type="entry name" value="AAA"/>
    <property type="match status" value="1"/>
</dbReference>
<dbReference type="SUPFAM" id="SSF56672">
    <property type="entry name" value="DNA/RNA polymerases"/>
    <property type="match status" value="1"/>
</dbReference>
<dbReference type="InterPro" id="IPR036640">
    <property type="entry name" value="ABC1_TM_sf"/>
</dbReference>
<accession>A0A388M4B4</accession>
<dbReference type="GO" id="GO:0140359">
    <property type="term" value="F:ABC-type transporter activity"/>
    <property type="evidence" value="ECO:0007669"/>
    <property type="project" value="InterPro"/>
</dbReference>
<proteinExistence type="predicted"/>
<comment type="caution">
    <text evidence="13">The sequence shown here is derived from an EMBL/GenBank/DDBJ whole genome shotgun (WGS) entry which is preliminary data.</text>
</comment>
<feature type="region of interest" description="Disordered" evidence="9">
    <location>
        <begin position="553"/>
        <end position="587"/>
    </location>
</feature>
<name>A0A388M4B4_CHABU</name>
<dbReference type="FunFam" id="3.40.50.300:FF:000221">
    <property type="entry name" value="Multidrug ABC transporter ATP-binding protein"/>
    <property type="match status" value="1"/>
</dbReference>
<dbReference type="Proteomes" id="UP000265515">
    <property type="component" value="Unassembled WGS sequence"/>
</dbReference>
<gene>
    <name evidence="13" type="ORF">CBR_g49221</name>
</gene>
<dbReference type="InterPro" id="IPR011527">
    <property type="entry name" value="ABC1_TM_dom"/>
</dbReference>
<dbReference type="InterPro" id="IPR027417">
    <property type="entry name" value="P-loop_NTPase"/>
</dbReference>
<keyword evidence="14" id="KW-1185">Reference proteome</keyword>
<feature type="domain" description="ABC transporter" evidence="11">
    <location>
        <begin position="855"/>
        <end position="1092"/>
    </location>
</feature>
<evidence type="ECO:0000256" key="8">
    <source>
        <dbReference type="ARBA" id="ARBA00023136"/>
    </source>
</evidence>
<dbReference type="InterPro" id="IPR043502">
    <property type="entry name" value="DNA/RNA_pol_sf"/>
</dbReference>
<dbReference type="Gene3D" id="1.20.1560.10">
    <property type="entry name" value="ABC transporter type 1, transmembrane domain"/>
    <property type="match status" value="1"/>
</dbReference>
<keyword evidence="6" id="KW-0067">ATP-binding</keyword>
<evidence type="ECO:0000256" key="6">
    <source>
        <dbReference type="ARBA" id="ARBA00022840"/>
    </source>
</evidence>
<dbReference type="InterPro" id="IPR003593">
    <property type="entry name" value="AAA+_ATPase"/>
</dbReference>
<dbReference type="PROSITE" id="PS50929">
    <property type="entry name" value="ABC_TM1F"/>
    <property type="match status" value="1"/>
</dbReference>
<evidence type="ECO:0000313" key="13">
    <source>
        <dbReference type="EMBL" id="GBG89430.1"/>
    </source>
</evidence>
<dbReference type="EMBL" id="BFEA01000736">
    <property type="protein sequence ID" value="GBG89430.1"/>
    <property type="molecule type" value="Genomic_DNA"/>
</dbReference>
<dbReference type="PANTHER" id="PTHR24221:SF630">
    <property type="entry name" value="ABC TRANSPORTER B FAMILY MEMBER 29, CHLOROPLASTIC"/>
    <property type="match status" value="1"/>
</dbReference>
<dbReference type="PROSITE" id="PS00211">
    <property type="entry name" value="ABC_TRANSPORTER_1"/>
    <property type="match status" value="1"/>
</dbReference>
<dbReference type="OrthoDB" id="6500128at2759"/>
<evidence type="ECO:0000256" key="5">
    <source>
        <dbReference type="ARBA" id="ARBA00022741"/>
    </source>
</evidence>
<keyword evidence="5" id="KW-0547">Nucleotide-binding</keyword>
<dbReference type="InterPro" id="IPR017871">
    <property type="entry name" value="ABC_transporter-like_CS"/>
</dbReference>
<evidence type="ECO:0000256" key="2">
    <source>
        <dbReference type="ARBA" id="ARBA00022448"/>
    </source>
</evidence>
<evidence type="ECO:0000256" key="10">
    <source>
        <dbReference type="SAM" id="Phobius"/>
    </source>
</evidence>
<dbReference type="Gramene" id="GBG89430">
    <property type="protein sequence ID" value="GBG89430"/>
    <property type="gene ID" value="CBR_g49221"/>
</dbReference>
<dbReference type="GO" id="GO:0005886">
    <property type="term" value="C:plasma membrane"/>
    <property type="evidence" value="ECO:0007669"/>
    <property type="project" value="UniProtKB-SubCell"/>
</dbReference>
<keyword evidence="2" id="KW-0813">Transport</keyword>
<keyword evidence="7 10" id="KW-1133">Transmembrane helix</keyword>
<sequence length="1110" mass="124515">MLEHLLVLVKLGLDNLELQPLDQKKKQQSVRLLQSYHLAIAEEQAAKLKAIAEEQAVKMRKFEEMKRVQQEEEERRKAAEEEAATEEAKERMRIESREGSSGTKKDEDAEMEKKISGWITNLSLGEDEEAEFYVPQDERDTLAQELKMAALARENKERKELQKQAKLKAIAEEQAAKMRKFEEEMKRVQQEEMKRVQQEEEERRKAAEEEAAAEEAKERMRIECREWSSGTKDEDAEMEKKISEWIANLSLGEDEEVEFYVPQDERDTLAQELAVMDEPLERQEREEEKKSEQEVQAQADDKAKWDKVLGYLEVLSAVWMEERQANRSQEVVLSAMWSGFREFVHEMVTHVGGEVRRLRDNARKFCEGAIEGAKVAAVVEGEAIPRKEPVKLEFPNAYGGKSDENVDNSEASVNSYVYLQHIVQDNQWRSAKALKGVMDDLVATETQLVQLFYRAMLEPLRGHFFDKSQQPTMTYDTLNREVVLFEAKSMPITTFWHKDLDKGCTISGQVRAKDHMILTSEEGDTDEVPYSQIEWGLEEEDSSVGQGRSYAAVAAGGRPQSRGGGQGQRGQAMGGRGPGARGLADKGTAKWEVGVKVPRQIARVLVGPHNDEVEGHLKEDGTGQALGGFGLGPTFMAGTRGLGLLKKEAIWQWDKDCTSALKKLKRALIEYSVLKVADPSLPFVVTTDASQYGIGAVLQQDDDNGYRPVEFMPTRMPSEKVLPAMLIVKAYAAERVEMERFRSLAAVDLSARLEKKRCKAMMPLAITGVYAITVMVLFAAGTWAISRRKFSGAGMVSFVTSLVLLIEPIQAVSTAYNEIKQGEPAVERIFELMAKAPKIVDRMDAKAEADARGDVEFRDVSFRYCDGGPWALKNVSFQAKEGKTIAIVGPSGGGKTTLAKMLLRLYDPQAGVIFLDGQDIREFTLRRLRQLVSIVPQETVIFTGNVITNIAYGDMSQDIDVEAVARAARLANAHEFIDRLPEKYLTELGNRGSSLSGGQRQRLSIARAIHRSPTVLVLDEATSALDNQSEKLVREALEHLMEGRTVLVIAHRLETIRNADWILYMEGGEILEEGKHDELLSRGGRYSILYEQQASPGAAYGSQGEQLSLY</sequence>
<feature type="region of interest" description="Disordered" evidence="9">
    <location>
        <begin position="65"/>
        <end position="111"/>
    </location>
</feature>
<reference evidence="13 14" key="1">
    <citation type="journal article" date="2018" name="Cell">
        <title>The Chara Genome: Secondary Complexity and Implications for Plant Terrestrialization.</title>
        <authorList>
            <person name="Nishiyama T."/>
            <person name="Sakayama H."/>
            <person name="Vries J.D."/>
            <person name="Buschmann H."/>
            <person name="Saint-Marcoux D."/>
            <person name="Ullrich K.K."/>
            <person name="Haas F.B."/>
            <person name="Vanderstraeten L."/>
            <person name="Becker D."/>
            <person name="Lang D."/>
            <person name="Vosolsobe S."/>
            <person name="Rombauts S."/>
            <person name="Wilhelmsson P.K.I."/>
            <person name="Janitza P."/>
            <person name="Kern R."/>
            <person name="Heyl A."/>
            <person name="Rumpler F."/>
            <person name="Villalobos L.I.A.C."/>
            <person name="Clay J.M."/>
            <person name="Skokan R."/>
            <person name="Toyoda A."/>
            <person name="Suzuki Y."/>
            <person name="Kagoshima H."/>
            <person name="Schijlen E."/>
            <person name="Tajeshwar N."/>
            <person name="Catarino B."/>
            <person name="Hetherington A.J."/>
            <person name="Saltykova A."/>
            <person name="Bonnot C."/>
            <person name="Breuninger H."/>
            <person name="Symeonidi A."/>
            <person name="Radhakrishnan G.V."/>
            <person name="Van Nieuwerburgh F."/>
            <person name="Deforce D."/>
            <person name="Chang C."/>
            <person name="Karol K.G."/>
            <person name="Hedrich R."/>
            <person name="Ulvskov P."/>
            <person name="Glockner G."/>
            <person name="Delwiche C.F."/>
            <person name="Petrasek J."/>
            <person name="Van de Peer Y."/>
            <person name="Friml J."/>
            <person name="Beilby M."/>
            <person name="Dolan L."/>
            <person name="Kohara Y."/>
            <person name="Sugano S."/>
            <person name="Fujiyama A."/>
            <person name="Delaux P.-M."/>
            <person name="Quint M."/>
            <person name="TheiBen G."/>
            <person name="Hagemann M."/>
            <person name="Harholt J."/>
            <person name="Dunand C."/>
            <person name="Zachgo S."/>
            <person name="Langdale J."/>
            <person name="Maumus F."/>
            <person name="Straeten D.V.D."/>
            <person name="Gould S.B."/>
            <person name="Rensing S.A."/>
        </authorList>
    </citation>
    <scope>NUCLEOTIDE SEQUENCE [LARGE SCALE GENOMIC DNA]</scope>
    <source>
        <strain evidence="13 14">S276</strain>
    </source>
</reference>
<evidence type="ECO:0000256" key="3">
    <source>
        <dbReference type="ARBA" id="ARBA00022475"/>
    </source>
</evidence>
<dbReference type="InterPro" id="IPR041577">
    <property type="entry name" value="RT_RNaseH_2"/>
</dbReference>
<feature type="transmembrane region" description="Helical" evidence="10">
    <location>
        <begin position="760"/>
        <end position="785"/>
    </location>
</feature>
<dbReference type="SUPFAM" id="SSF52540">
    <property type="entry name" value="P-loop containing nucleoside triphosphate hydrolases"/>
    <property type="match status" value="1"/>
</dbReference>
<evidence type="ECO:0000256" key="1">
    <source>
        <dbReference type="ARBA" id="ARBA00004651"/>
    </source>
</evidence>
<evidence type="ECO:0000256" key="7">
    <source>
        <dbReference type="ARBA" id="ARBA00022989"/>
    </source>
</evidence>
<dbReference type="InterPro" id="IPR003439">
    <property type="entry name" value="ABC_transporter-like_ATP-bd"/>
</dbReference>
<dbReference type="Pfam" id="PF17919">
    <property type="entry name" value="RT_RNaseH_2"/>
    <property type="match status" value="1"/>
</dbReference>
<dbReference type="AlphaFoldDB" id="A0A388M4B4"/>
<evidence type="ECO:0000259" key="12">
    <source>
        <dbReference type="PROSITE" id="PS50929"/>
    </source>
</evidence>
<dbReference type="GO" id="GO:0005524">
    <property type="term" value="F:ATP binding"/>
    <property type="evidence" value="ECO:0007669"/>
    <property type="project" value="UniProtKB-KW"/>
</dbReference>
<organism evidence="13 14">
    <name type="scientific">Chara braunii</name>
    <name type="common">Braun's stonewort</name>
    <dbReference type="NCBI Taxonomy" id="69332"/>
    <lineage>
        <taxon>Eukaryota</taxon>
        <taxon>Viridiplantae</taxon>
        <taxon>Streptophyta</taxon>
        <taxon>Charophyceae</taxon>
        <taxon>Charales</taxon>
        <taxon>Characeae</taxon>
        <taxon>Chara</taxon>
    </lineage>
</organism>
<dbReference type="SUPFAM" id="SSF90123">
    <property type="entry name" value="ABC transporter transmembrane region"/>
    <property type="match status" value="1"/>
</dbReference>
<feature type="region of interest" description="Disordered" evidence="9">
    <location>
        <begin position="192"/>
        <end position="236"/>
    </location>
</feature>
<keyword evidence="8 10" id="KW-0472">Membrane</keyword>
<dbReference type="STRING" id="69332.A0A388M4B4"/>
<dbReference type="PROSITE" id="PS50893">
    <property type="entry name" value="ABC_TRANSPORTER_2"/>
    <property type="match status" value="1"/>
</dbReference>
<comment type="subcellular location">
    <subcellularLocation>
        <location evidence="1">Cell membrane</location>
        <topology evidence="1">Multi-pass membrane protein</topology>
    </subcellularLocation>
</comment>
<evidence type="ECO:0008006" key="15">
    <source>
        <dbReference type="Google" id="ProtNLM"/>
    </source>
</evidence>
<dbReference type="InterPro" id="IPR039421">
    <property type="entry name" value="Type_1_exporter"/>
</dbReference>
<feature type="domain" description="ABC transmembrane type-1" evidence="12">
    <location>
        <begin position="721"/>
        <end position="821"/>
    </location>
</feature>
<keyword evidence="4 10" id="KW-0812">Transmembrane</keyword>
<dbReference type="GO" id="GO:0016887">
    <property type="term" value="F:ATP hydrolysis activity"/>
    <property type="evidence" value="ECO:0007669"/>
    <property type="project" value="InterPro"/>
</dbReference>
<evidence type="ECO:0000313" key="14">
    <source>
        <dbReference type="Proteomes" id="UP000265515"/>
    </source>
</evidence>
<feature type="compositionally biased region" description="Gly residues" evidence="9">
    <location>
        <begin position="562"/>
        <end position="580"/>
    </location>
</feature>
<feature type="compositionally biased region" description="Basic and acidic residues" evidence="9">
    <location>
        <begin position="192"/>
        <end position="226"/>
    </location>
</feature>
<evidence type="ECO:0000256" key="4">
    <source>
        <dbReference type="ARBA" id="ARBA00022692"/>
    </source>
</evidence>
<dbReference type="PANTHER" id="PTHR24221">
    <property type="entry name" value="ATP-BINDING CASSETTE SUB-FAMILY B"/>
    <property type="match status" value="1"/>
</dbReference>
<protein>
    <recommendedName>
        <fullName evidence="15">ABC transporter domain-containing protein</fullName>
    </recommendedName>
</protein>
<evidence type="ECO:0000259" key="11">
    <source>
        <dbReference type="PROSITE" id="PS50893"/>
    </source>
</evidence>
<dbReference type="Pfam" id="PF00005">
    <property type="entry name" value="ABC_tran"/>
    <property type="match status" value="1"/>
</dbReference>
<evidence type="ECO:0000256" key="9">
    <source>
        <dbReference type="SAM" id="MobiDB-lite"/>
    </source>
</evidence>
<feature type="region of interest" description="Disordered" evidence="9">
    <location>
        <begin position="279"/>
        <end position="299"/>
    </location>
</feature>
<dbReference type="Gene3D" id="3.40.50.300">
    <property type="entry name" value="P-loop containing nucleotide triphosphate hydrolases"/>
    <property type="match status" value="1"/>
</dbReference>